<gene>
    <name evidence="1" type="ORF">NTE_02990</name>
</gene>
<dbReference type="STRING" id="1459636.NTE_02990"/>
<dbReference type="EMBL" id="CP007174">
    <property type="protein sequence ID" value="AIF85025.1"/>
    <property type="molecule type" value="Genomic_DNA"/>
</dbReference>
<protein>
    <submittedName>
        <fullName evidence="1">Uncharacterized protein</fullName>
    </submittedName>
</protein>
<proteinExistence type="predicted"/>
<dbReference type="Proteomes" id="UP000028194">
    <property type="component" value="Chromosome"/>
</dbReference>
<organism evidence="1 2">
    <name type="scientific">Candidatus Nitrososphaera evergladensis SR1</name>
    <dbReference type="NCBI Taxonomy" id="1459636"/>
    <lineage>
        <taxon>Archaea</taxon>
        <taxon>Nitrososphaerota</taxon>
        <taxon>Nitrososphaeria</taxon>
        <taxon>Nitrososphaerales</taxon>
        <taxon>Nitrososphaeraceae</taxon>
        <taxon>Nitrososphaera</taxon>
    </lineage>
</organism>
<dbReference type="RefSeq" id="WP_148701495.1">
    <property type="nucleotide sequence ID" value="NZ_CP007174.1"/>
</dbReference>
<name>A0A075MUY1_9ARCH</name>
<dbReference type="KEGG" id="nev:NTE_02990"/>
<accession>A0A075MUY1</accession>
<dbReference type="GeneID" id="41598660"/>
<sequence>MTGWLRVDEQAFSGGVEHLVEPEYYNGSCALSLLKVRILETRKLFGATDVILYSIVVNGLPDMKSGTPFWSRQDKFPQVKKGATLSIDPDLGVLLFRGRPQGFLNLYLVAVRDTEETRQFAQLLKENFVAKGIGTIAGSLIQIFSGPTGPVTVPLAREATTQAVEATIDYFAKQKNLAIGVYYASLIREKNYGLGYHPNDYPDSMINCDGHFEVAYEVQKAGE</sequence>
<reference evidence="1 2" key="1">
    <citation type="journal article" date="2014" name="PLoS ONE">
        <title>Genome Sequence of Candidatus Nitrososphaera evergladensis from Group I.1b Enriched from Everglades Soil Reveals Novel Genomic Features of the Ammonia-Oxidizing Archaea.</title>
        <authorList>
            <person name="Zhalnina K.V."/>
            <person name="Dias R."/>
            <person name="Leonard M.T."/>
            <person name="Dorr de Quadros P."/>
            <person name="Camargo F.A."/>
            <person name="Drew J.C."/>
            <person name="Farmerie W.G."/>
            <person name="Daroub S.H."/>
            <person name="Triplett E.W."/>
        </authorList>
    </citation>
    <scope>NUCLEOTIDE SEQUENCE [LARGE SCALE GENOMIC DNA]</scope>
    <source>
        <strain evidence="1 2">SR1</strain>
    </source>
</reference>
<keyword evidence="2" id="KW-1185">Reference proteome</keyword>
<dbReference type="HOGENOM" id="CLU_1237877_0_0_2"/>
<evidence type="ECO:0000313" key="2">
    <source>
        <dbReference type="Proteomes" id="UP000028194"/>
    </source>
</evidence>
<dbReference type="AlphaFoldDB" id="A0A075MUY1"/>
<evidence type="ECO:0000313" key="1">
    <source>
        <dbReference type="EMBL" id="AIF85025.1"/>
    </source>
</evidence>